<dbReference type="RefSeq" id="WP_142486809.1">
    <property type="nucleotide sequence ID" value="NZ_CP035382.1"/>
</dbReference>
<evidence type="ECO:0000313" key="1">
    <source>
        <dbReference type="EMBL" id="QDK17617.1"/>
    </source>
</evidence>
<dbReference type="EMBL" id="CP035382">
    <property type="protein sequence ID" value="QDK17617.1"/>
    <property type="molecule type" value="Genomic_DNA"/>
</dbReference>
<evidence type="ECO:0000313" key="2">
    <source>
        <dbReference type="Proteomes" id="UP000317812"/>
    </source>
</evidence>
<sequence>MSNLSLQEIHEHCLHTTQKIIQSFGWDSIIVGSLSEEDKTYLWNENDNAVLNWRWAIEHYRGNANDNGILDISLKSKKGYDYAVLHAAIICKYDARRKEFAICMLENLRAHKKSALTGNVFIIALIYSTTFCSMMELDDVVIHDPLEEMKPRYRSYGFSQVFYAPNKMSSAVADIQTTIRRKVMGIH</sequence>
<name>A0AAP9AHD0_9ENTR</name>
<organism evidence="1 2">
    <name type="scientific">Leclercia adecarboxylata</name>
    <dbReference type="NCBI Taxonomy" id="83655"/>
    <lineage>
        <taxon>Bacteria</taxon>
        <taxon>Pseudomonadati</taxon>
        <taxon>Pseudomonadota</taxon>
        <taxon>Gammaproteobacteria</taxon>
        <taxon>Enterobacterales</taxon>
        <taxon>Enterobacteriaceae</taxon>
        <taxon>Leclercia</taxon>
    </lineage>
</organism>
<dbReference type="Proteomes" id="UP000317812">
    <property type="component" value="Chromosome"/>
</dbReference>
<dbReference type="AlphaFoldDB" id="A0AAP9AHD0"/>
<reference evidence="1 2" key="1">
    <citation type="submission" date="2019-01" db="EMBL/GenBank/DDBJ databases">
        <title>Florfenicol resistance in Enterobacteriaceae and whole-genome sequence analysis of florfenicol-resistant Leclercia adecarboxylata strain R25.</title>
        <authorList>
            <person name="Bao Q."/>
            <person name="Ying Y."/>
        </authorList>
    </citation>
    <scope>NUCLEOTIDE SEQUENCE [LARGE SCALE GENOMIC DNA]</scope>
    <source>
        <strain evidence="1 2">R25</strain>
    </source>
</reference>
<accession>A0AAP9AHD0</accession>
<protein>
    <submittedName>
        <fullName evidence="1">Uncharacterized protein</fullName>
    </submittedName>
</protein>
<proteinExistence type="predicted"/>
<gene>
    <name evidence="1" type="ORF">ES815_04570</name>
</gene>